<protein>
    <recommendedName>
        <fullName evidence="4">DUF4625 domain-containing protein</fullName>
    </recommendedName>
</protein>
<accession>A0A1N7MU05</accession>
<dbReference type="EMBL" id="FTOP01000007">
    <property type="protein sequence ID" value="SIS89532.1"/>
    <property type="molecule type" value="Genomic_DNA"/>
</dbReference>
<evidence type="ECO:0000256" key="1">
    <source>
        <dbReference type="SAM" id="SignalP"/>
    </source>
</evidence>
<gene>
    <name evidence="2" type="ORF">SAMN05421761_107140</name>
</gene>
<evidence type="ECO:0008006" key="4">
    <source>
        <dbReference type="Google" id="ProtNLM"/>
    </source>
</evidence>
<evidence type="ECO:0000313" key="3">
    <source>
        <dbReference type="Proteomes" id="UP000186026"/>
    </source>
</evidence>
<keyword evidence="1" id="KW-0732">Signal</keyword>
<feature type="signal peptide" evidence="1">
    <location>
        <begin position="1"/>
        <end position="17"/>
    </location>
</feature>
<dbReference type="PROSITE" id="PS51257">
    <property type="entry name" value="PROKAR_LIPOPROTEIN"/>
    <property type="match status" value="1"/>
</dbReference>
<feature type="chain" id="PRO_5009943523" description="DUF4625 domain-containing protein" evidence="1">
    <location>
        <begin position="18"/>
        <end position="140"/>
    </location>
</feature>
<organism evidence="2 3">
    <name type="scientific">Belliella pelovolcani</name>
    <dbReference type="NCBI Taxonomy" id="529505"/>
    <lineage>
        <taxon>Bacteria</taxon>
        <taxon>Pseudomonadati</taxon>
        <taxon>Bacteroidota</taxon>
        <taxon>Cytophagia</taxon>
        <taxon>Cytophagales</taxon>
        <taxon>Cyclobacteriaceae</taxon>
        <taxon>Belliella</taxon>
    </lineage>
</organism>
<evidence type="ECO:0000313" key="2">
    <source>
        <dbReference type="EMBL" id="SIS89532.1"/>
    </source>
</evidence>
<sequence>MKKIFNFAAILSVMVFASSCILEDVEPEYEVVGAVGTISGLTASSTSPSEGQTVTFTVNFYSEHENATELRMNRISGGTANTITTRNFTTWNTQDSYVETFQYQVPSGTAGSTVTIQFQLITQSGFSTTRNINLNVQSGG</sequence>
<dbReference type="OrthoDB" id="839164at2"/>
<dbReference type="STRING" id="529505.SAMN05421761_107140"/>
<reference evidence="3" key="1">
    <citation type="submission" date="2017-01" db="EMBL/GenBank/DDBJ databases">
        <authorList>
            <person name="Varghese N."/>
            <person name="Submissions S."/>
        </authorList>
    </citation>
    <scope>NUCLEOTIDE SEQUENCE [LARGE SCALE GENOMIC DNA]</scope>
    <source>
        <strain evidence="3">DSM 46698</strain>
    </source>
</reference>
<dbReference type="AlphaFoldDB" id="A0A1N7MU05"/>
<proteinExistence type="predicted"/>
<name>A0A1N7MU05_9BACT</name>
<dbReference type="Proteomes" id="UP000186026">
    <property type="component" value="Unassembled WGS sequence"/>
</dbReference>
<keyword evidence="3" id="KW-1185">Reference proteome</keyword>
<dbReference type="RefSeq" id="WP_076501016.1">
    <property type="nucleotide sequence ID" value="NZ_FTOP01000007.1"/>
</dbReference>